<protein>
    <submittedName>
        <fullName evidence="1">Uncharacterized protein</fullName>
    </submittedName>
</protein>
<gene>
    <name evidence="1" type="ORF">DSPE1174_LOCUS3545</name>
</gene>
<sequence length="125" mass="12897">MGYQTHPLIDQARTRPRLGLAEEEEAQPMMGVVIGGRRAETVISQIGECRHQRRGETLTLIAADDHTTLGMCVRGEGVQAAAAAAAALIAGPCEAPVGTEAQLSAGGNQCLESGAGNTPFRGGSE</sequence>
<dbReference type="EMBL" id="HBGS01006732">
    <property type="protein sequence ID" value="CAD9378411.1"/>
    <property type="molecule type" value="Transcribed_RNA"/>
</dbReference>
<name>A0A7S2F8M0_9STRA</name>
<dbReference type="AlphaFoldDB" id="A0A7S2F8M0"/>
<evidence type="ECO:0000313" key="1">
    <source>
        <dbReference type="EMBL" id="CAD9378411.1"/>
    </source>
</evidence>
<organism evidence="1">
    <name type="scientific">Octactis speculum</name>
    <dbReference type="NCBI Taxonomy" id="3111310"/>
    <lineage>
        <taxon>Eukaryota</taxon>
        <taxon>Sar</taxon>
        <taxon>Stramenopiles</taxon>
        <taxon>Ochrophyta</taxon>
        <taxon>Dictyochophyceae</taxon>
        <taxon>Dictyochales</taxon>
        <taxon>Dictyochaceae</taxon>
        <taxon>Octactis</taxon>
    </lineage>
</organism>
<reference evidence="1" key="1">
    <citation type="submission" date="2021-01" db="EMBL/GenBank/DDBJ databases">
        <authorList>
            <person name="Corre E."/>
            <person name="Pelletier E."/>
            <person name="Niang G."/>
            <person name="Scheremetjew M."/>
            <person name="Finn R."/>
            <person name="Kale V."/>
            <person name="Holt S."/>
            <person name="Cochrane G."/>
            <person name="Meng A."/>
            <person name="Brown T."/>
            <person name="Cohen L."/>
        </authorList>
    </citation>
    <scope>NUCLEOTIDE SEQUENCE</scope>
    <source>
        <strain evidence="1">CCMP1381</strain>
    </source>
</reference>
<accession>A0A7S2F8M0</accession>
<proteinExistence type="predicted"/>